<dbReference type="Pfam" id="PF07811">
    <property type="entry name" value="TadE"/>
    <property type="match status" value="1"/>
</dbReference>
<evidence type="ECO:0000313" key="3">
    <source>
        <dbReference type="Proteomes" id="UP000198221"/>
    </source>
</evidence>
<organism evidence="2 3">
    <name type="scientific">Micromonospora inositola</name>
    <dbReference type="NCBI Taxonomy" id="47865"/>
    <lineage>
        <taxon>Bacteria</taxon>
        <taxon>Bacillati</taxon>
        <taxon>Actinomycetota</taxon>
        <taxon>Actinomycetes</taxon>
        <taxon>Micromonosporales</taxon>
        <taxon>Micromonosporaceae</taxon>
        <taxon>Micromonospora</taxon>
    </lineage>
</organism>
<feature type="domain" description="TadE-like" evidence="1">
    <location>
        <begin position="1"/>
        <end position="37"/>
    </location>
</feature>
<dbReference type="EMBL" id="LT607754">
    <property type="protein sequence ID" value="SCG50888.1"/>
    <property type="molecule type" value="Genomic_DNA"/>
</dbReference>
<sequence length="108" mass="11179">MALVLPLLLVLVFGIIDFGRMLNKQIALTEAARDAARVASFGGDPSARATRIAGDDVKVKVDGTCADPGRDAQVTVTNDFSFVTPIGLIGGGFDGKVTLTGKGVMPCQ</sequence>
<accession>A0A1C5HY07</accession>
<name>A0A1C5HY07_9ACTN</name>
<dbReference type="Proteomes" id="UP000198221">
    <property type="component" value="Chromosome I"/>
</dbReference>
<dbReference type="AlphaFoldDB" id="A0A1C5HY07"/>
<keyword evidence="3" id="KW-1185">Reference proteome</keyword>
<gene>
    <name evidence="2" type="ORF">GA0070613_1976</name>
</gene>
<proteinExistence type="predicted"/>
<protein>
    <submittedName>
        <fullName evidence="2">TadE-like protein</fullName>
    </submittedName>
</protein>
<evidence type="ECO:0000259" key="1">
    <source>
        <dbReference type="Pfam" id="PF07811"/>
    </source>
</evidence>
<dbReference type="InterPro" id="IPR012495">
    <property type="entry name" value="TadE-like_dom"/>
</dbReference>
<reference evidence="3" key="1">
    <citation type="submission" date="2016-06" db="EMBL/GenBank/DDBJ databases">
        <authorList>
            <person name="Varghese N."/>
            <person name="Submissions Spin"/>
        </authorList>
    </citation>
    <scope>NUCLEOTIDE SEQUENCE [LARGE SCALE GENOMIC DNA]</scope>
    <source>
        <strain evidence="3">DSM 43819</strain>
    </source>
</reference>
<evidence type="ECO:0000313" key="2">
    <source>
        <dbReference type="EMBL" id="SCG50888.1"/>
    </source>
</evidence>